<dbReference type="AlphaFoldDB" id="A0A6J5ZNE4"/>
<name>A0A6J5ZNE4_9ZZZZ</name>
<protein>
    <submittedName>
        <fullName evidence="1">Unannotated protein</fullName>
    </submittedName>
</protein>
<organism evidence="1">
    <name type="scientific">freshwater metagenome</name>
    <dbReference type="NCBI Taxonomy" id="449393"/>
    <lineage>
        <taxon>unclassified sequences</taxon>
        <taxon>metagenomes</taxon>
        <taxon>ecological metagenomes</taxon>
    </lineage>
</organism>
<evidence type="ECO:0000313" key="1">
    <source>
        <dbReference type="EMBL" id="CAB4341073.1"/>
    </source>
</evidence>
<proteinExistence type="predicted"/>
<gene>
    <name evidence="1" type="ORF">UFOPK4171_00755</name>
</gene>
<dbReference type="EMBL" id="CAESAM010000070">
    <property type="protein sequence ID" value="CAB4341073.1"/>
    <property type="molecule type" value="Genomic_DNA"/>
</dbReference>
<reference evidence="1" key="1">
    <citation type="submission" date="2020-05" db="EMBL/GenBank/DDBJ databases">
        <authorList>
            <person name="Chiriac C."/>
            <person name="Salcher M."/>
            <person name="Ghai R."/>
            <person name="Kavagutti S V."/>
        </authorList>
    </citation>
    <scope>NUCLEOTIDE SEQUENCE</scope>
</reference>
<sequence>MLATLNERVDLTAALAAEIKLVEKSATTIADMKNTLLRFTAQLLPVLLQIPV</sequence>
<accession>A0A6J5ZNE4</accession>